<organism evidence="16 17">
    <name type="scientific">Saccharicrinis carchari</name>
    <dbReference type="NCBI Taxonomy" id="1168039"/>
    <lineage>
        <taxon>Bacteria</taxon>
        <taxon>Pseudomonadati</taxon>
        <taxon>Bacteroidota</taxon>
        <taxon>Bacteroidia</taxon>
        <taxon>Marinilabiliales</taxon>
        <taxon>Marinilabiliaceae</taxon>
        <taxon>Saccharicrinis</taxon>
    </lineage>
</organism>
<reference evidence="16 17" key="1">
    <citation type="submission" date="2017-05" db="EMBL/GenBank/DDBJ databases">
        <authorList>
            <person name="Varghese N."/>
            <person name="Submissions S."/>
        </authorList>
    </citation>
    <scope>NUCLEOTIDE SEQUENCE [LARGE SCALE GENOMIC DNA]</scope>
    <source>
        <strain evidence="16 17">DSM 27040</strain>
    </source>
</reference>
<keyword evidence="6 16" id="KW-0328">Glycosyltransferase</keyword>
<dbReference type="NCBIfam" id="NF001097">
    <property type="entry name" value="PRK00129.1"/>
    <property type="match status" value="1"/>
</dbReference>
<dbReference type="EC" id="2.4.2.9" evidence="4"/>
<dbReference type="OrthoDB" id="9781675at2"/>
<evidence type="ECO:0000256" key="9">
    <source>
        <dbReference type="ARBA" id="ARBA00023134"/>
    </source>
</evidence>
<evidence type="ECO:0000256" key="6">
    <source>
        <dbReference type="ARBA" id="ARBA00022676"/>
    </source>
</evidence>
<comment type="pathway">
    <text evidence="2">Pyrimidine metabolism; UMP biosynthesis via salvage pathway; UMP from uracil: step 1/1.</text>
</comment>
<accession>A0A521C0M9</accession>
<keyword evidence="5" id="KW-0021">Allosteric enzyme</keyword>
<dbReference type="Pfam" id="PF14681">
    <property type="entry name" value="UPRTase"/>
    <property type="match status" value="1"/>
</dbReference>
<dbReference type="EMBL" id="FXTB01000002">
    <property type="protein sequence ID" value="SMO52934.1"/>
    <property type="molecule type" value="Genomic_DNA"/>
</dbReference>
<keyword evidence="8" id="KW-0547">Nucleotide-binding</keyword>
<evidence type="ECO:0000256" key="13">
    <source>
        <dbReference type="ARBA" id="ARBA00072146"/>
    </source>
</evidence>
<evidence type="ECO:0000256" key="10">
    <source>
        <dbReference type="ARBA" id="ARBA00031082"/>
    </source>
</evidence>
<evidence type="ECO:0000313" key="16">
    <source>
        <dbReference type="EMBL" id="SMO52934.1"/>
    </source>
</evidence>
<evidence type="ECO:0000259" key="15">
    <source>
        <dbReference type="Pfam" id="PF14681"/>
    </source>
</evidence>
<evidence type="ECO:0000256" key="8">
    <source>
        <dbReference type="ARBA" id="ARBA00022741"/>
    </source>
</evidence>
<evidence type="ECO:0000256" key="14">
    <source>
        <dbReference type="ARBA" id="ARBA00079807"/>
    </source>
</evidence>
<sequence length="217" mass="24292">METHIFNKQNSLLNQFIAEIRDKEIQTDPIRFRKNIERMGEILAYEISKAFTYKSIDIQTPLGVSHEFVCDEQIVIATILRAGLPMHQGVLNYFDGAENAFVSAYRKYNEKGDFDIHIEYISSPSLQDKIVILTDPMLASGASMDLAYRALLTKGIPKHIHIASIIASEEGVEYVQKNMPADKITLWLGAVDKGLNEKKYIIPGLGDAGDLAFGSKI</sequence>
<dbReference type="InterPro" id="IPR050137">
    <property type="entry name" value="PyrR_bifunctional"/>
</dbReference>
<comment type="similarity">
    <text evidence="3">Belongs to the UPRTase family.</text>
</comment>
<dbReference type="SUPFAM" id="SSF53271">
    <property type="entry name" value="PRTase-like"/>
    <property type="match status" value="1"/>
</dbReference>
<evidence type="ECO:0000256" key="12">
    <source>
        <dbReference type="ARBA" id="ARBA00056901"/>
    </source>
</evidence>
<dbReference type="InterPro" id="IPR029057">
    <property type="entry name" value="PRTase-like"/>
</dbReference>
<dbReference type="PANTHER" id="PTHR11608:SF0">
    <property type="entry name" value="BIFUNCTIONAL PROTEIN PYRR"/>
    <property type="match status" value="1"/>
</dbReference>
<proteinExistence type="inferred from homology"/>
<keyword evidence="9" id="KW-0342">GTP-binding</keyword>
<dbReference type="AlphaFoldDB" id="A0A521C0M9"/>
<name>A0A521C0M9_SACCC</name>
<dbReference type="InterPro" id="IPR000836">
    <property type="entry name" value="PRTase_dom"/>
</dbReference>
<evidence type="ECO:0000256" key="11">
    <source>
        <dbReference type="ARBA" id="ARBA00052919"/>
    </source>
</evidence>
<dbReference type="Gene3D" id="3.40.50.2020">
    <property type="match status" value="1"/>
</dbReference>
<evidence type="ECO:0000256" key="4">
    <source>
        <dbReference type="ARBA" id="ARBA00011894"/>
    </source>
</evidence>
<gene>
    <name evidence="16" type="ORF">SAMN06265379_102279</name>
</gene>
<comment type="catalytic activity">
    <reaction evidence="11">
        <text>UMP + diphosphate = 5-phospho-alpha-D-ribose 1-diphosphate + uracil</text>
        <dbReference type="Rhea" id="RHEA:13017"/>
        <dbReference type="ChEBI" id="CHEBI:17568"/>
        <dbReference type="ChEBI" id="CHEBI:33019"/>
        <dbReference type="ChEBI" id="CHEBI:57865"/>
        <dbReference type="ChEBI" id="CHEBI:58017"/>
        <dbReference type="EC" id="2.4.2.9"/>
    </reaction>
</comment>
<evidence type="ECO:0000256" key="1">
    <source>
        <dbReference type="ARBA" id="ARBA00001946"/>
    </source>
</evidence>
<evidence type="ECO:0000256" key="5">
    <source>
        <dbReference type="ARBA" id="ARBA00022533"/>
    </source>
</evidence>
<evidence type="ECO:0000256" key="3">
    <source>
        <dbReference type="ARBA" id="ARBA00009516"/>
    </source>
</evidence>
<keyword evidence="17" id="KW-1185">Reference proteome</keyword>
<dbReference type="RefSeq" id="WP_142532578.1">
    <property type="nucleotide sequence ID" value="NZ_FXTB01000002.1"/>
</dbReference>
<dbReference type="PANTHER" id="PTHR11608">
    <property type="entry name" value="BIFUNCTIONAL PROTEIN PYRR"/>
    <property type="match status" value="1"/>
</dbReference>
<dbReference type="GO" id="GO:0004845">
    <property type="term" value="F:uracil phosphoribosyltransferase activity"/>
    <property type="evidence" value="ECO:0007669"/>
    <property type="project" value="UniProtKB-EC"/>
</dbReference>
<comment type="function">
    <text evidence="12">Catalyzes the conversion of uracil and 5-phospho-alpha-D-ribose 1-diphosphate (PRPP) to UMP and diphosphate.</text>
</comment>
<keyword evidence="7 16" id="KW-0808">Transferase</keyword>
<evidence type="ECO:0000256" key="7">
    <source>
        <dbReference type="ARBA" id="ARBA00022679"/>
    </source>
</evidence>
<dbReference type="CDD" id="cd06223">
    <property type="entry name" value="PRTases_typeI"/>
    <property type="match status" value="1"/>
</dbReference>
<dbReference type="Proteomes" id="UP000319040">
    <property type="component" value="Unassembled WGS sequence"/>
</dbReference>
<dbReference type="FunFam" id="3.40.50.2020:FF:000023">
    <property type="entry name" value="Probable uracil phosphoribosyltransferase"/>
    <property type="match status" value="1"/>
</dbReference>
<feature type="domain" description="Phosphoribosyltransferase" evidence="15">
    <location>
        <begin position="9"/>
        <end position="214"/>
    </location>
</feature>
<comment type="cofactor">
    <cofactor evidence="1">
        <name>Mg(2+)</name>
        <dbReference type="ChEBI" id="CHEBI:18420"/>
    </cofactor>
</comment>
<evidence type="ECO:0000256" key="2">
    <source>
        <dbReference type="ARBA" id="ARBA00005180"/>
    </source>
</evidence>
<protein>
    <recommendedName>
        <fullName evidence="13">Uracil phosphoribosyltransferase</fullName>
        <ecNumber evidence="4">2.4.2.9</ecNumber>
    </recommendedName>
    <alternativeName>
        <fullName evidence="10">UMP pyrophosphorylase</fullName>
    </alternativeName>
    <alternativeName>
        <fullName evidence="14">UPRTase</fullName>
    </alternativeName>
</protein>
<dbReference type="GO" id="GO:0005525">
    <property type="term" value="F:GTP binding"/>
    <property type="evidence" value="ECO:0007669"/>
    <property type="project" value="UniProtKB-KW"/>
</dbReference>
<evidence type="ECO:0000313" key="17">
    <source>
        <dbReference type="Proteomes" id="UP000319040"/>
    </source>
</evidence>